<keyword evidence="2" id="KW-0106">Calcium</keyword>
<evidence type="ECO:0000256" key="2">
    <source>
        <dbReference type="ARBA" id="ARBA00022837"/>
    </source>
</evidence>
<dbReference type="FunFam" id="1.10.238.10:FF:000178">
    <property type="entry name" value="Calmodulin-2 A"/>
    <property type="match status" value="1"/>
</dbReference>
<feature type="domain" description="EF-hand" evidence="3">
    <location>
        <begin position="1"/>
        <end position="25"/>
    </location>
</feature>
<accession>A0A8E0VJ88</accession>
<comment type="caution">
    <text evidence="4">The sequence shown here is derived from an EMBL/GenBank/DDBJ whole genome shotgun (WGS) entry which is preliminary data.</text>
</comment>
<feature type="domain" description="EF-hand" evidence="3">
    <location>
        <begin position="81"/>
        <end position="107"/>
    </location>
</feature>
<keyword evidence="1" id="KW-0677">Repeat</keyword>
<name>A0A8E0VJ88_9TREM</name>
<proteinExistence type="predicted"/>
<organism evidence="4 5">
    <name type="scientific">Fasciolopsis buskii</name>
    <dbReference type="NCBI Taxonomy" id="27845"/>
    <lineage>
        <taxon>Eukaryota</taxon>
        <taxon>Metazoa</taxon>
        <taxon>Spiralia</taxon>
        <taxon>Lophotrochozoa</taxon>
        <taxon>Platyhelminthes</taxon>
        <taxon>Trematoda</taxon>
        <taxon>Digenea</taxon>
        <taxon>Plagiorchiida</taxon>
        <taxon>Echinostomata</taxon>
        <taxon>Echinostomatoidea</taxon>
        <taxon>Fasciolidae</taxon>
        <taxon>Fasciolopsis</taxon>
    </lineage>
</organism>
<dbReference type="InterPro" id="IPR050145">
    <property type="entry name" value="Centrin_CML-like"/>
</dbReference>
<dbReference type="AlphaFoldDB" id="A0A8E0VJ88"/>
<evidence type="ECO:0000313" key="5">
    <source>
        <dbReference type="Proteomes" id="UP000728185"/>
    </source>
</evidence>
<dbReference type="GO" id="GO:0043226">
    <property type="term" value="C:organelle"/>
    <property type="evidence" value="ECO:0007669"/>
    <property type="project" value="UniProtKB-ARBA"/>
</dbReference>
<gene>
    <name evidence="4" type="ORF">FBUS_04715</name>
</gene>
<dbReference type="SUPFAM" id="SSF47473">
    <property type="entry name" value="EF-hand"/>
    <property type="match status" value="1"/>
</dbReference>
<dbReference type="PROSITE" id="PS50222">
    <property type="entry name" value="EF_HAND_2"/>
    <property type="match status" value="2"/>
</dbReference>
<sequence length="154" mass="17639">MLDKNKSGEIEKKELGKALEAIGEHPSSKELNEMYQIIENLGCGKKIGFEEFCEFMKHYGRTRTIRRSKLREAFQTFSMQIQKMDHDGNGKLERHEIRDVLTASGFPVNSEEIERIMSTVDRNGDGYIDYDGNCLSVFCVLTAYTNQFPSINLS</sequence>
<dbReference type="Gene3D" id="1.10.238.10">
    <property type="entry name" value="EF-hand"/>
    <property type="match status" value="2"/>
</dbReference>
<dbReference type="OrthoDB" id="26525at2759"/>
<dbReference type="Pfam" id="PF13499">
    <property type="entry name" value="EF-hand_7"/>
    <property type="match status" value="2"/>
</dbReference>
<dbReference type="PANTHER" id="PTHR23050">
    <property type="entry name" value="CALCIUM BINDING PROTEIN"/>
    <property type="match status" value="1"/>
</dbReference>
<dbReference type="InterPro" id="IPR002048">
    <property type="entry name" value="EF_hand_dom"/>
</dbReference>
<dbReference type="SMART" id="SM00054">
    <property type="entry name" value="EFh"/>
    <property type="match status" value="3"/>
</dbReference>
<keyword evidence="5" id="KW-1185">Reference proteome</keyword>
<dbReference type="GO" id="GO:0005509">
    <property type="term" value="F:calcium ion binding"/>
    <property type="evidence" value="ECO:0007669"/>
    <property type="project" value="InterPro"/>
</dbReference>
<evidence type="ECO:0000259" key="3">
    <source>
        <dbReference type="PROSITE" id="PS50222"/>
    </source>
</evidence>
<dbReference type="EMBL" id="LUCM01006373">
    <property type="protein sequence ID" value="KAA0191371.1"/>
    <property type="molecule type" value="Genomic_DNA"/>
</dbReference>
<dbReference type="PROSITE" id="PS00018">
    <property type="entry name" value="EF_HAND_1"/>
    <property type="match status" value="2"/>
</dbReference>
<protein>
    <recommendedName>
        <fullName evidence="3">EF-hand domain-containing protein</fullName>
    </recommendedName>
</protein>
<evidence type="ECO:0000256" key="1">
    <source>
        <dbReference type="ARBA" id="ARBA00022737"/>
    </source>
</evidence>
<dbReference type="Proteomes" id="UP000728185">
    <property type="component" value="Unassembled WGS sequence"/>
</dbReference>
<dbReference type="InterPro" id="IPR011992">
    <property type="entry name" value="EF-hand-dom_pair"/>
</dbReference>
<reference evidence="4" key="1">
    <citation type="submission" date="2019-05" db="EMBL/GenBank/DDBJ databases">
        <title>Annotation for the trematode Fasciolopsis buski.</title>
        <authorList>
            <person name="Choi Y.-J."/>
        </authorList>
    </citation>
    <scope>NUCLEOTIDE SEQUENCE</scope>
    <source>
        <strain evidence="4">HT</strain>
        <tissue evidence="4">Whole worm</tissue>
    </source>
</reference>
<evidence type="ECO:0000313" key="4">
    <source>
        <dbReference type="EMBL" id="KAA0191371.1"/>
    </source>
</evidence>
<dbReference type="InterPro" id="IPR018247">
    <property type="entry name" value="EF_Hand_1_Ca_BS"/>
</dbReference>